<comment type="similarity">
    <text evidence="1 3">Belongs to the enoyl-CoA hydratase/isomerase family.</text>
</comment>
<dbReference type="EMBL" id="JAGYPM010000003">
    <property type="protein sequence ID" value="MBS4191677.1"/>
    <property type="molecule type" value="Genomic_DNA"/>
</dbReference>
<dbReference type="InterPro" id="IPR029045">
    <property type="entry name" value="ClpP/crotonase-like_dom_sf"/>
</dbReference>
<evidence type="ECO:0000256" key="3">
    <source>
        <dbReference type="RuleBase" id="RU003707"/>
    </source>
</evidence>
<proteinExistence type="inferred from homology"/>
<dbReference type="PROSITE" id="PS00166">
    <property type="entry name" value="ENOYL_COA_HYDRATASE"/>
    <property type="match status" value="1"/>
</dbReference>
<evidence type="ECO:0000313" key="4">
    <source>
        <dbReference type="EMBL" id="MBS4191677.1"/>
    </source>
</evidence>
<keyword evidence="5" id="KW-1185">Reference proteome</keyword>
<evidence type="ECO:0000256" key="2">
    <source>
        <dbReference type="ARBA" id="ARBA00023239"/>
    </source>
</evidence>
<keyword evidence="2" id="KW-0456">Lyase</keyword>
<dbReference type="RefSeq" id="WP_213103098.1">
    <property type="nucleotide sequence ID" value="NZ_JAGYPM010000003.1"/>
</dbReference>
<sequence length="271" mass="30028">MKVDIERMEAEQAKIILQETAGLAIITIHRPQKRNALTANMWQHLSKVGREILENPKNKVVLLRGAGEQFTAGSDIKEFHQMTLEEAEESFVLMEEAISTFENLPIPTIGVINGPAMGAGLELALACDLRIGSEKSKLGIPVGKLGITLNNKFAQRLVDLIGPSLAKDLVYTGRVLKAEEAYRLGMINYLVNEDNLDRYAIRMGKLVASQSPASLLSIKKSVSQCVNSVPELWKGTSRFVDTYDFPEGVSAFVEKRIPRFSRRTTNGEQVK</sequence>
<dbReference type="InterPro" id="IPR018376">
    <property type="entry name" value="Enoyl-CoA_hyd/isom_CS"/>
</dbReference>
<gene>
    <name evidence="4" type="ORF">KHA94_15915</name>
</gene>
<dbReference type="Gene3D" id="1.10.12.10">
    <property type="entry name" value="Lyase 2-enoyl-coa Hydratase, Chain A, domain 2"/>
    <property type="match status" value="1"/>
</dbReference>
<evidence type="ECO:0000256" key="1">
    <source>
        <dbReference type="ARBA" id="ARBA00005254"/>
    </source>
</evidence>
<protein>
    <submittedName>
        <fullName evidence="4">Enoyl-CoA hydratase/isomerase family protein</fullName>
    </submittedName>
</protein>
<dbReference type="SUPFAM" id="SSF52096">
    <property type="entry name" value="ClpP/crotonase"/>
    <property type="match status" value="1"/>
</dbReference>
<dbReference type="CDD" id="cd06558">
    <property type="entry name" value="crotonase-like"/>
    <property type="match status" value="1"/>
</dbReference>
<reference evidence="4 5" key="1">
    <citation type="submission" date="2021-05" db="EMBL/GenBank/DDBJ databases">
        <title>Novel Bacillus species.</title>
        <authorList>
            <person name="Liu G."/>
        </authorList>
    </citation>
    <scope>NUCLEOTIDE SEQUENCE [LARGE SCALE GENOMIC DNA]</scope>
    <source>
        <strain evidence="4 5">FJAT-49705</strain>
    </source>
</reference>
<comment type="caution">
    <text evidence="4">The sequence shown here is derived from an EMBL/GenBank/DDBJ whole genome shotgun (WGS) entry which is preliminary data.</text>
</comment>
<accession>A0ABS5NV59</accession>
<dbReference type="InterPro" id="IPR014748">
    <property type="entry name" value="Enoyl-CoA_hydra_C"/>
</dbReference>
<dbReference type="Pfam" id="PF00378">
    <property type="entry name" value="ECH_1"/>
    <property type="match status" value="1"/>
</dbReference>
<dbReference type="InterPro" id="IPR001753">
    <property type="entry name" value="Enoyl-CoA_hydra/iso"/>
</dbReference>
<dbReference type="Proteomes" id="UP000681027">
    <property type="component" value="Unassembled WGS sequence"/>
</dbReference>
<dbReference type="PANTHER" id="PTHR11941:SF54">
    <property type="entry name" value="ENOYL-COA HYDRATASE, MITOCHONDRIAL"/>
    <property type="match status" value="1"/>
</dbReference>
<evidence type="ECO:0000313" key="5">
    <source>
        <dbReference type="Proteomes" id="UP000681027"/>
    </source>
</evidence>
<dbReference type="Gene3D" id="3.90.226.10">
    <property type="entry name" value="2-enoyl-CoA Hydratase, Chain A, domain 1"/>
    <property type="match status" value="1"/>
</dbReference>
<name>A0ABS5NV59_9BACI</name>
<organism evidence="4 5">
    <name type="scientific">Cytobacillus citreus</name>
    <dbReference type="NCBI Taxonomy" id="2833586"/>
    <lineage>
        <taxon>Bacteria</taxon>
        <taxon>Bacillati</taxon>
        <taxon>Bacillota</taxon>
        <taxon>Bacilli</taxon>
        <taxon>Bacillales</taxon>
        <taxon>Bacillaceae</taxon>
        <taxon>Cytobacillus</taxon>
    </lineage>
</organism>
<dbReference type="PANTHER" id="PTHR11941">
    <property type="entry name" value="ENOYL-COA HYDRATASE-RELATED"/>
    <property type="match status" value="1"/>
</dbReference>